<dbReference type="PANTHER" id="PTHR24559:SF444">
    <property type="entry name" value="REVERSE TRANSCRIPTASE DOMAIN-CONTAINING PROTEIN"/>
    <property type="match status" value="1"/>
</dbReference>
<dbReference type="EMBL" id="CAJOBC010085139">
    <property type="protein sequence ID" value="CAF4327228.1"/>
    <property type="molecule type" value="Genomic_DNA"/>
</dbReference>
<dbReference type="EMBL" id="CAJNOQ010019686">
    <property type="protein sequence ID" value="CAF1455188.1"/>
    <property type="molecule type" value="Genomic_DNA"/>
</dbReference>
<dbReference type="InterPro" id="IPR053134">
    <property type="entry name" value="RNA-dir_DNA_polymerase"/>
</dbReference>
<dbReference type="Proteomes" id="UP000681722">
    <property type="component" value="Unassembled WGS sequence"/>
</dbReference>
<dbReference type="SUPFAM" id="SSF56672">
    <property type="entry name" value="DNA/RNA polymerases"/>
    <property type="match status" value="1"/>
</dbReference>
<organism evidence="2 4">
    <name type="scientific">Didymodactylos carnosus</name>
    <dbReference type="NCBI Taxonomy" id="1234261"/>
    <lineage>
        <taxon>Eukaryota</taxon>
        <taxon>Metazoa</taxon>
        <taxon>Spiralia</taxon>
        <taxon>Gnathifera</taxon>
        <taxon>Rotifera</taxon>
        <taxon>Eurotatoria</taxon>
        <taxon>Bdelloidea</taxon>
        <taxon>Philodinida</taxon>
        <taxon>Philodinidae</taxon>
        <taxon>Didymodactylos</taxon>
    </lineage>
</organism>
<accession>A0A815PW76</accession>
<protein>
    <recommendedName>
        <fullName evidence="1">Retrotransposon gag domain-containing protein</fullName>
    </recommendedName>
</protein>
<dbReference type="Pfam" id="PF03732">
    <property type="entry name" value="Retrotrans_gag"/>
    <property type="match status" value="1"/>
</dbReference>
<reference evidence="2" key="1">
    <citation type="submission" date="2021-02" db="EMBL/GenBank/DDBJ databases">
        <authorList>
            <person name="Nowell W R."/>
        </authorList>
    </citation>
    <scope>NUCLEOTIDE SEQUENCE</scope>
</reference>
<comment type="caution">
    <text evidence="2">The sequence shown here is derived from an EMBL/GenBank/DDBJ whole genome shotgun (WGS) entry which is preliminary data.</text>
</comment>
<keyword evidence="4" id="KW-1185">Reference proteome</keyword>
<sequence>MKAIGELRDFYGKSDESSREWARHADDVCFAYDVDNDSIRIRLKKIRIKLQDKAAEWFHDHSDLFSTWQEFVLTSIVRFPPPLTSIQAHFELKNVKQRENESTVDYYHRVLDLCEKVDPQMTRQAQIIHLFGGLRQNLQTLLSTQNIQTTAHFMAQIMNLETAERKILVQNYVVPQYPSSELRMLLRRYAKIFDTTKLSVIDTTIKHAIDLEEGSRPTIAAYYRQNLKTNEFIDEAVKQLLQEDGTERSYLAWSSPIVLVKKKDGSSRFRINFCKLNHVTTKDNYGPPRQDKIFDQCSG</sequence>
<dbReference type="PANTHER" id="PTHR24559">
    <property type="entry name" value="TRANSPOSON TY3-I GAG-POL POLYPROTEIN"/>
    <property type="match status" value="1"/>
</dbReference>
<dbReference type="Proteomes" id="UP000663829">
    <property type="component" value="Unassembled WGS sequence"/>
</dbReference>
<feature type="non-terminal residue" evidence="2">
    <location>
        <position position="1"/>
    </location>
</feature>
<evidence type="ECO:0000313" key="4">
    <source>
        <dbReference type="Proteomes" id="UP000663829"/>
    </source>
</evidence>
<dbReference type="InterPro" id="IPR043128">
    <property type="entry name" value="Rev_trsase/Diguanyl_cyclase"/>
</dbReference>
<dbReference type="InterPro" id="IPR005162">
    <property type="entry name" value="Retrotrans_gag_dom"/>
</dbReference>
<dbReference type="InterPro" id="IPR043502">
    <property type="entry name" value="DNA/RNA_pol_sf"/>
</dbReference>
<name>A0A815PW76_9BILA</name>
<dbReference type="Gene3D" id="3.30.70.270">
    <property type="match status" value="1"/>
</dbReference>
<gene>
    <name evidence="2" type="ORF">GPM918_LOCUS34874</name>
    <name evidence="3" type="ORF">SRO942_LOCUS35588</name>
</gene>
<evidence type="ECO:0000259" key="1">
    <source>
        <dbReference type="Pfam" id="PF03732"/>
    </source>
</evidence>
<feature type="domain" description="Retrotransposon gag" evidence="1">
    <location>
        <begin position="48"/>
        <end position="135"/>
    </location>
</feature>
<proteinExistence type="predicted"/>
<evidence type="ECO:0000313" key="3">
    <source>
        <dbReference type="EMBL" id="CAF4327228.1"/>
    </source>
</evidence>
<dbReference type="Gene3D" id="3.10.10.10">
    <property type="entry name" value="HIV Type 1 Reverse Transcriptase, subunit A, domain 1"/>
    <property type="match status" value="1"/>
</dbReference>
<dbReference type="AlphaFoldDB" id="A0A815PW76"/>
<evidence type="ECO:0000313" key="2">
    <source>
        <dbReference type="EMBL" id="CAF1455188.1"/>
    </source>
</evidence>